<dbReference type="KEGG" id="mmar:MODMU_1292"/>
<dbReference type="PATRIC" id="fig|477641.3.peg.1223"/>
<dbReference type="eggNOG" id="COG0586">
    <property type="taxonomic scope" value="Bacteria"/>
</dbReference>
<feature type="transmembrane region" description="Helical" evidence="1">
    <location>
        <begin position="12"/>
        <end position="37"/>
    </location>
</feature>
<dbReference type="EMBL" id="FO203431">
    <property type="protein sequence ID" value="CCH86742.1"/>
    <property type="molecule type" value="Genomic_DNA"/>
</dbReference>
<evidence type="ECO:0008006" key="4">
    <source>
        <dbReference type="Google" id="ProtNLM"/>
    </source>
</evidence>
<keyword evidence="1" id="KW-1133">Transmembrane helix</keyword>
<proteinExistence type="predicted"/>
<feature type="transmembrane region" description="Helical" evidence="1">
    <location>
        <begin position="57"/>
        <end position="76"/>
    </location>
</feature>
<evidence type="ECO:0000256" key="1">
    <source>
        <dbReference type="SAM" id="Phobius"/>
    </source>
</evidence>
<gene>
    <name evidence="2" type="ordered locus">MODMU_1292</name>
</gene>
<sequence length="204" mass="20437">MLTTLLDTVGSWPAAAVLAVGGLVLFLETGVVVGVLLPGTTTLVLLGLWSSAAGTAAGLPIAVAAPASAAGALLGWSRGHRRRALPPTGHGRLRARVDPVVVVARRWLSARGSLGAGLLVVAAHWVAVTRTLTPRVAGGAGVPLRLAGPAIVLSATGWATTFVLLARALGAQVAGGVGWATAVVLGVLVVALAVRSWLHHRSPA</sequence>
<evidence type="ECO:0000313" key="2">
    <source>
        <dbReference type="EMBL" id="CCH86742.1"/>
    </source>
</evidence>
<organism evidence="2 3">
    <name type="scientific">Modestobacter italicus (strain DSM 44449 / CECT 9708 / BC 501)</name>
    <dbReference type="NCBI Taxonomy" id="2732864"/>
    <lineage>
        <taxon>Bacteria</taxon>
        <taxon>Bacillati</taxon>
        <taxon>Actinomycetota</taxon>
        <taxon>Actinomycetes</taxon>
        <taxon>Geodermatophilales</taxon>
        <taxon>Geodermatophilaceae</taxon>
        <taxon>Modestobacter</taxon>
    </lineage>
</organism>
<keyword evidence="1" id="KW-0812">Transmembrane</keyword>
<dbReference type="AlphaFoldDB" id="I4ETM9"/>
<protein>
    <recommendedName>
        <fullName evidence="4">Membrane-associated protein</fullName>
    </recommendedName>
</protein>
<reference evidence="2 3" key="1">
    <citation type="journal article" date="2012" name="J. Bacteriol.">
        <title>Genome Sequence of Radiation-Resistant Modestobacter marinus Strain BC501, a Representative Actinobacterium That Thrives on Calcareous Stone Surfaces.</title>
        <authorList>
            <person name="Normand P."/>
            <person name="Gury J."/>
            <person name="Pujic P."/>
            <person name="Chouaia B."/>
            <person name="Crotti E."/>
            <person name="Brusetti L."/>
            <person name="Daffonchio D."/>
            <person name="Vacherie B."/>
            <person name="Barbe V."/>
            <person name="Medigue C."/>
            <person name="Calteau A."/>
            <person name="Ghodhbane-Gtari F."/>
            <person name="Essoussi I."/>
            <person name="Nouioui I."/>
            <person name="Abbassi-Ghozzi I."/>
            <person name="Gtari M."/>
        </authorList>
    </citation>
    <scope>NUCLEOTIDE SEQUENCE [LARGE SCALE GENOMIC DNA]</scope>
    <source>
        <strain evidence="3">BC 501</strain>
    </source>
</reference>
<evidence type="ECO:0000313" key="3">
    <source>
        <dbReference type="Proteomes" id="UP000006461"/>
    </source>
</evidence>
<feature type="transmembrane region" description="Helical" evidence="1">
    <location>
        <begin position="177"/>
        <end position="198"/>
    </location>
</feature>
<dbReference type="STRING" id="477641.MODMU_1292"/>
<keyword evidence="1" id="KW-0472">Membrane</keyword>
<dbReference type="Proteomes" id="UP000006461">
    <property type="component" value="Chromosome"/>
</dbReference>
<name>I4ETM9_MODI5</name>
<accession>I4ETM9</accession>
<dbReference type="HOGENOM" id="CLU_1342019_0_0_11"/>
<feature type="transmembrane region" description="Helical" evidence="1">
    <location>
        <begin position="144"/>
        <end position="165"/>
    </location>
</feature>
<dbReference type="OrthoDB" id="9880576at2"/>
<keyword evidence="3" id="KW-1185">Reference proteome</keyword>
<feature type="transmembrane region" description="Helical" evidence="1">
    <location>
        <begin position="114"/>
        <end position="132"/>
    </location>
</feature>